<protein>
    <submittedName>
        <fullName evidence="2">Host attachment family protein</fullName>
    </submittedName>
</protein>
<name>A0ABW0QRG8_9GAMM</name>
<dbReference type="InterPro" id="IPR041374">
    <property type="entry name" value="BaeRF_family12"/>
</dbReference>
<comment type="caution">
    <text evidence="2">The sequence shown here is derived from an EMBL/GenBank/DDBJ whole genome shotgun (WGS) entry which is preliminary data.</text>
</comment>
<sequence>MQHKTFTRDKGPIPAIPFFELLTNGRVRSAHWRTPLVRPDELKEKPMHSLPAGTWVVVADGTQARFFHNVGKHDALKLKQDDLIAADADDAQGQGPSGHRPIESSPEQTGEATFAKQLAHRLNAAALKQEFEHLFLIADPTTMGEIRPQLHGETNKRISGELTKTLTNSTLEDIEKILQTNG</sequence>
<dbReference type="EMBL" id="JBHSNF010000003">
    <property type="protein sequence ID" value="MFC5526807.1"/>
    <property type="molecule type" value="Genomic_DNA"/>
</dbReference>
<dbReference type="Pfam" id="PF18856">
    <property type="entry name" value="baeRF_family12"/>
    <property type="match status" value="1"/>
</dbReference>
<reference evidence="3" key="1">
    <citation type="journal article" date="2019" name="Int. J. Syst. Evol. Microbiol.">
        <title>The Global Catalogue of Microorganisms (GCM) 10K type strain sequencing project: providing services to taxonomists for standard genome sequencing and annotation.</title>
        <authorList>
            <consortium name="The Broad Institute Genomics Platform"/>
            <consortium name="The Broad Institute Genome Sequencing Center for Infectious Disease"/>
            <person name="Wu L."/>
            <person name="Ma J."/>
        </authorList>
    </citation>
    <scope>NUCLEOTIDE SEQUENCE [LARGE SCALE GENOMIC DNA]</scope>
    <source>
        <strain evidence="3">CGMCC 1.16619</strain>
    </source>
</reference>
<gene>
    <name evidence="2" type="ORF">ACFPPA_13780</name>
</gene>
<evidence type="ECO:0000256" key="1">
    <source>
        <dbReference type="SAM" id="MobiDB-lite"/>
    </source>
</evidence>
<keyword evidence="3" id="KW-1185">Reference proteome</keyword>
<feature type="region of interest" description="Disordered" evidence="1">
    <location>
        <begin position="89"/>
        <end position="112"/>
    </location>
</feature>
<evidence type="ECO:0000313" key="3">
    <source>
        <dbReference type="Proteomes" id="UP001596114"/>
    </source>
</evidence>
<proteinExistence type="predicted"/>
<dbReference type="Proteomes" id="UP001596114">
    <property type="component" value="Unassembled WGS sequence"/>
</dbReference>
<dbReference type="RefSeq" id="WP_377320872.1">
    <property type="nucleotide sequence ID" value="NZ_JBHSNF010000003.1"/>
</dbReference>
<evidence type="ECO:0000313" key="2">
    <source>
        <dbReference type="EMBL" id="MFC5526807.1"/>
    </source>
</evidence>
<organism evidence="2 3">
    <name type="scientific">Rhodanobacter ginsengisoli</name>
    <dbReference type="NCBI Taxonomy" id="418646"/>
    <lineage>
        <taxon>Bacteria</taxon>
        <taxon>Pseudomonadati</taxon>
        <taxon>Pseudomonadota</taxon>
        <taxon>Gammaproteobacteria</taxon>
        <taxon>Lysobacterales</taxon>
        <taxon>Rhodanobacteraceae</taxon>
        <taxon>Rhodanobacter</taxon>
    </lineage>
</organism>
<accession>A0ABW0QRG8</accession>